<keyword evidence="3" id="KW-1185">Reference proteome</keyword>
<dbReference type="InterPro" id="IPR002156">
    <property type="entry name" value="RNaseH_domain"/>
</dbReference>
<dbReference type="PROSITE" id="PS50879">
    <property type="entry name" value="RNASE_H_1"/>
    <property type="match status" value="1"/>
</dbReference>
<dbReference type="RefSeq" id="WP_369861602.1">
    <property type="nucleotide sequence ID" value="NZ_BAABYW010000001.1"/>
</dbReference>
<gene>
    <name evidence="2" type="primary">rnhA_2</name>
    <name evidence="2" type="ORF">K040078D81_46770</name>
</gene>
<dbReference type="InterPro" id="IPR012337">
    <property type="entry name" value="RNaseH-like_sf"/>
</dbReference>
<dbReference type="InterPro" id="IPR036397">
    <property type="entry name" value="RNaseH_sf"/>
</dbReference>
<proteinExistence type="predicted"/>
<name>A0ABQ0BGH3_9FIRM</name>
<dbReference type="Proteomes" id="UP001600943">
    <property type="component" value="Unassembled WGS sequence"/>
</dbReference>
<reference evidence="2 3" key="1">
    <citation type="submission" date="2024-04" db="EMBL/GenBank/DDBJ databases">
        <title>Defined microbial consortia suppress multidrug-resistant proinflammatory Enterobacteriaceae via ecological control.</title>
        <authorList>
            <person name="Furuichi M."/>
            <person name="Kawaguchi T."/>
            <person name="Pust M."/>
            <person name="Yasuma K."/>
            <person name="Plichta D."/>
            <person name="Hasegawa N."/>
            <person name="Ohya T."/>
            <person name="Bhattarai S."/>
            <person name="Sasajima S."/>
            <person name="Aoto Y."/>
            <person name="Tuganbaev T."/>
            <person name="Yaginuma M."/>
            <person name="Ueda M."/>
            <person name="Okahashi N."/>
            <person name="Amafuji K."/>
            <person name="Kiridooshi Y."/>
            <person name="Sugita K."/>
            <person name="Strazar M."/>
            <person name="Skelly A."/>
            <person name="Suda W."/>
            <person name="Hattori M."/>
            <person name="Nakamoto N."/>
            <person name="Caballero S."/>
            <person name="Norman J."/>
            <person name="Olle B."/>
            <person name="Tanoue T."/>
            <person name="Arita M."/>
            <person name="Bucci V."/>
            <person name="Atarashi K."/>
            <person name="Xavier R."/>
            <person name="Honda K."/>
        </authorList>
    </citation>
    <scope>NUCLEOTIDE SEQUENCE [LARGE SCALE GENOMIC DNA]</scope>
    <source>
        <strain evidence="3">k04-0078-D8-1</strain>
    </source>
</reference>
<dbReference type="EMBL" id="BAABYW010000001">
    <property type="protein sequence ID" value="GAA6410560.1"/>
    <property type="molecule type" value="Genomic_DNA"/>
</dbReference>
<protein>
    <submittedName>
        <fullName evidence="2">Ribonuclease HI</fullName>
    </submittedName>
</protein>
<evidence type="ECO:0000313" key="2">
    <source>
        <dbReference type="EMBL" id="GAA6410560.1"/>
    </source>
</evidence>
<comment type="caution">
    <text evidence="2">The sequence shown here is derived from an EMBL/GenBank/DDBJ whole genome shotgun (WGS) entry which is preliminary data.</text>
</comment>
<evidence type="ECO:0000259" key="1">
    <source>
        <dbReference type="PROSITE" id="PS50879"/>
    </source>
</evidence>
<dbReference type="SUPFAM" id="SSF53098">
    <property type="entry name" value="Ribonuclease H-like"/>
    <property type="match status" value="1"/>
</dbReference>
<sequence length="143" mass="16369">MQRVDIYIETDSTSLRAMLRKYGYVLECELHGRPVTREGFGRIEGTYNQAVLTALAEALARIRQPCEIHIHSRNEFVLNMVDNNLSKWAAGGFLSGKGKPVANREEWETIWNLMKGQMTVTEHGGHAYSGWLKTEMERRDIDV</sequence>
<accession>A0ABQ0BGH3</accession>
<organism evidence="2 3">
    <name type="scientific">Blautia hominis</name>
    <dbReference type="NCBI Taxonomy" id="2025493"/>
    <lineage>
        <taxon>Bacteria</taxon>
        <taxon>Bacillati</taxon>
        <taxon>Bacillota</taxon>
        <taxon>Clostridia</taxon>
        <taxon>Lachnospirales</taxon>
        <taxon>Lachnospiraceae</taxon>
        <taxon>Blautia</taxon>
    </lineage>
</organism>
<dbReference type="Gene3D" id="3.30.420.10">
    <property type="entry name" value="Ribonuclease H-like superfamily/Ribonuclease H"/>
    <property type="match status" value="1"/>
</dbReference>
<evidence type="ECO:0000313" key="3">
    <source>
        <dbReference type="Proteomes" id="UP001600943"/>
    </source>
</evidence>
<feature type="domain" description="RNase H type-1" evidence="1">
    <location>
        <begin position="2"/>
        <end position="143"/>
    </location>
</feature>
<dbReference type="Pfam" id="PF00075">
    <property type="entry name" value="RNase_H"/>
    <property type="match status" value="1"/>
</dbReference>